<name>A0AAU8A7K9_9FIRM</name>
<proteinExistence type="predicted"/>
<sequence>MIKNNNFKKFIGIILIITVLIAPVSCSGNGKENVGEENYFVKAAWYFGREWPLNFWNSEWEHLDEDLQTIKEDGFNTVMLAVPWGEFQTGIEPIQYNEKAWERLRYIIERCDEFELNVVLRIGYYWDFDADDQYPLLQRYEGLLRGEEKFMTAWLDYVGKFQSLNTEYSNLSGSLICWEDFWAVYHEYSSAGKEQEERKRLAQESGFTQYLKDTFSLDEVSQYYQEEDLTRYEDAVMPQDGDYAMELFNRFFDDILIHKILLPSQEVYPKLGMEVRTDADVVYGADGEAEWYFHTETYPAGNAPYATSIYGIPMGFENNGEKVSAEEAIEKFDYMIETIQEAADGKPLFIDQFIFVDNTPGFENNAQVREDELDDFLMESADILVEETCGYALWTYRDYKMNDLYNSQFELDLKGWRTAGDCRIEEVDGNKKVKIEKGGSISQENIMYPLQETEYKLSFSVIPDESATVKIEIGEHEEEIEITEAGDYEVELGALKEKDLKITIEEGSAYLDNINLYYAVQNGQVYDEDMGALELAAEVRAMNQKIDTLLAERNK</sequence>
<accession>A0AAU8A7K9</accession>
<dbReference type="InterPro" id="IPR017853">
    <property type="entry name" value="GH"/>
</dbReference>
<keyword evidence="1" id="KW-0326">Glycosidase</keyword>
<evidence type="ECO:0000313" key="1">
    <source>
        <dbReference type="EMBL" id="XCC62167.1"/>
    </source>
</evidence>
<gene>
    <name evidence="1" type="ORF">PUP29_11630</name>
</gene>
<protein>
    <submittedName>
        <fullName evidence="1">Beta-galactosidase</fullName>
        <ecNumber evidence="1">3.2.1.23</ecNumber>
    </submittedName>
</protein>
<dbReference type="SUPFAM" id="SSF51445">
    <property type="entry name" value="(Trans)glycosidases"/>
    <property type="match status" value="1"/>
</dbReference>
<dbReference type="Gene3D" id="2.60.120.260">
    <property type="entry name" value="Galactose-binding domain-like"/>
    <property type="match status" value="1"/>
</dbReference>
<keyword evidence="1" id="KW-0378">Hydrolase</keyword>
<dbReference type="InterPro" id="IPR008979">
    <property type="entry name" value="Galactose-bd-like_sf"/>
</dbReference>
<dbReference type="Gene3D" id="3.20.20.80">
    <property type="entry name" value="Glycosidases"/>
    <property type="match status" value="1"/>
</dbReference>
<dbReference type="AlphaFoldDB" id="A0AAU8A7K9"/>
<dbReference type="EMBL" id="CP117826">
    <property type="protein sequence ID" value="XCC62167.1"/>
    <property type="molecule type" value="Genomic_DNA"/>
</dbReference>
<organism evidence="1">
    <name type="scientific">Christensenella massiliensis</name>
    <dbReference type="NCBI Taxonomy" id="1805714"/>
    <lineage>
        <taxon>Bacteria</taxon>
        <taxon>Bacillati</taxon>
        <taxon>Bacillota</taxon>
        <taxon>Clostridia</taxon>
        <taxon>Christensenellales</taxon>
        <taxon>Christensenellaceae</taxon>
        <taxon>Christensenella</taxon>
    </lineage>
</organism>
<reference evidence="1" key="1">
    <citation type="submission" date="2023-02" db="EMBL/GenBank/DDBJ databases">
        <title>Gut commensal Christensenella minuta modulates host metabolism via a new class of secondary bile acids.</title>
        <authorList>
            <person name="Liu C."/>
        </authorList>
    </citation>
    <scope>NUCLEOTIDE SEQUENCE</scope>
    <source>
        <strain evidence="1">CA70</strain>
    </source>
</reference>
<dbReference type="RefSeq" id="WP_353423414.1">
    <property type="nucleotide sequence ID" value="NZ_CP117826.1"/>
</dbReference>
<dbReference type="SUPFAM" id="SSF49785">
    <property type="entry name" value="Galactose-binding domain-like"/>
    <property type="match status" value="1"/>
</dbReference>
<dbReference type="GO" id="GO:0004565">
    <property type="term" value="F:beta-galactosidase activity"/>
    <property type="evidence" value="ECO:0007669"/>
    <property type="project" value="UniProtKB-EC"/>
</dbReference>
<dbReference type="EC" id="3.2.1.23" evidence="1"/>